<dbReference type="GO" id="GO:0005524">
    <property type="term" value="F:ATP binding"/>
    <property type="evidence" value="ECO:0007669"/>
    <property type="project" value="InterPro"/>
</dbReference>
<dbReference type="Proteomes" id="UP000824089">
    <property type="component" value="Unassembled WGS sequence"/>
</dbReference>
<accession>A0A9D1I720</accession>
<reference evidence="4" key="1">
    <citation type="submission" date="2020-10" db="EMBL/GenBank/DDBJ databases">
        <authorList>
            <person name="Gilroy R."/>
        </authorList>
    </citation>
    <scope>NUCLEOTIDE SEQUENCE</scope>
    <source>
        <strain evidence="4">CHK195-4489</strain>
    </source>
</reference>
<dbReference type="EMBL" id="DVMM01000024">
    <property type="protein sequence ID" value="HIU28917.1"/>
    <property type="molecule type" value="Genomic_DNA"/>
</dbReference>
<dbReference type="SUPFAM" id="SSF48024">
    <property type="entry name" value="N-terminal domain of DnaB helicase"/>
    <property type="match status" value="1"/>
</dbReference>
<dbReference type="InterPro" id="IPR016136">
    <property type="entry name" value="DNA_helicase_N/primase_C"/>
</dbReference>
<dbReference type="Gene3D" id="1.10.860.10">
    <property type="entry name" value="DNAb Helicase, Chain A"/>
    <property type="match status" value="1"/>
</dbReference>
<evidence type="ECO:0000256" key="1">
    <source>
        <dbReference type="ARBA" id="ARBA00022705"/>
    </source>
</evidence>
<dbReference type="InterPro" id="IPR036185">
    <property type="entry name" value="DNA_heli_DnaB-like_N_sf"/>
</dbReference>
<organism evidence="4 5">
    <name type="scientific">Candidatus Egerieisoma faecipullorum</name>
    <dbReference type="NCBI Taxonomy" id="2840963"/>
    <lineage>
        <taxon>Bacteria</taxon>
        <taxon>Bacillati</taxon>
        <taxon>Bacillota</taxon>
        <taxon>Clostridia</taxon>
        <taxon>Eubacteriales</taxon>
        <taxon>Clostridiaceae</taxon>
        <taxon>Clostridiaceae incertae sedis</taxon>
        <taxon>Candidatus Egerieisoma</taxon>
    </lineage>
</organism>
<dbReference type="PANTHER" id="PTHR30153:SF2">
    <property type="entry name" value="REPLICATIVE DNA HELICASE"/>
    <property type="match status" value="1"/>
</dbReference>
<dbReference type="GO" id="GO:0005829">
    <property type="term" value="C:cytosol"/>
    <property type="evidence" value="ECO:0007669"/>
    <property type="project" value="TreeGrafter"/>
</dbReference>
<feature type="domain" description="DNA helicase DnaB-like N-terminal" evidence="3">
    <location>
        <begin position="5"/>
        <end position="78"/>
    </location>
</feature>
<dbReference type="PANTHER" id="PTHR30153">
    <property type="entry name" value="REPLICATIVE DNA HELICASE DNAB"/>
    <property type="match status" value="1"/>
</dbReference>
<proteinExistence type="predicted"/>
<protein>
    <submittedName>
        <fullName evidence="4">Replicative DNA helicase</fullName>
    </submittedName>
</protein>
<feature type="non-terminal residue" evidence="4">
    <location>
        <position position="79"/>
    </location>
</feature>
<dbReference type="GO" id="GO:0006260">
    <property type="term" value="P:DNA replication"/>
    <property type="evidence" value="ECO:0007669"/>
    <property type="project" value="UniProtKB-KW"/>
</dbReference>
<keyword evidence="2" id="KW-0238">DNA-binding</keyword>
<comment type="caution">
    <text evidence="4">The sequence shown here is derived from an EMBL/GenBank/DDBJ whole genome shotgun (WGS) entry which is preliminary data.</text>
</comment>
<keyword evidence="1" id="KW-0235">DNA replication</keyword>
<keyword evidence="4" id="KW-0347">Helicase</keyword>
<sequence>MKMLPPQNIDAEKSVLGAILTEQSVMLDIMEILRPEDFYRADHGLIFAAMVRLFMQTKPIDVITVTEELTASGEIAKAG</sequence>
<gene>
    <name evidence="4" type="ORF">IAD50_01320</name>
</gene>
<dbReference type="GO" id="GO:0003678">
    <property type="term" value="F:DNA helicase activity"/>
    <property type="evidence" value="ECO:0007669"/>
    <property type="project" value="InterPro"/>
</dbReference>
<dbReference type="InterPro" id="IPR007693">
    <property type="entry name" value="DNA_helicase_DnaB-like_N"/>
</dbReference>
<evidence type="ECO:0000313" key="4">
    <source>
        <dbReference type="EMBL" id="HIU28917.1"/>
    </source>
</evidence>
<dbReference type="AlphaFoldDB" id="A0A9D1I720"/>
<keyword evidence="4" id="KW-0067">ATP-binding</keyword>
<dbReference type="GO" id="GO:0003677">
    <property type="term" value="F:DNA binding"/>
    <property type="evidence" value="ECO:0007669"/>
    <property type="project" value="UniProtKB-KW"/>
</dbReference>
<evidence type="ECO:0000259" key="3">
    <source>
        <dbReference type="Pfam" id="PF00772"/>
    </source>
</evidence>
<name>A0A9D1I720_9CLOT</name>
<evidence type="ECO:0000313" key="5">
    <source>
        <dbReference type="Proteomes" id="UP000824089"/>
    </source>
</evidence>
<reference evidence="4" key="2">
    <citation type="journal article" date="2021" name="PeerJ">
        <title>Extensive microbial diversity within the chicken gut microbiome revealed by metagenomics and culture.</title>
        <authorList>
            <person name="Gilroy R."/>
            <person name="Ravi A."/>
            <person name="Getino M."/>
            <person name="Pursley I."/>
            <person name="Horton D.L."/>
            <person name="Alikhan N.F."/>
            <person name="Baker D."/>
            <person name="Gharbi K."/>
            <person name="Hall N."/>
            <person name="Watson M."/>
            <person name="Adriaenssens E.M."/>
            <person name="Foster-Nyarko E."/>
            <person name="Jarju S."/>
            <person name="Secka A."/>
            <person name="Antonio M."/>
            <person name="Oren A."/>
            <person name="Chaudhuri R.R."/>
            <person name="La Ragione R."/>
            <person name="Hildebrand F."/>
            <person name="Pallen M.J."/>
        </authorList>
    </citation>
    <scope>NUCLEOTIDE SEQUENCE</scope>
    <source>
        <strain evidence="4">CHK195-4489</strain>
    </source>
</reference>
<keyword evidence="4" id="KW-0378">Hydrolase</keyword>
<evidence type="ECO:0000256" key="2">
    <source>
        <dbReference type="ARBA" id="ARBA00023125"/>
    </source>
</evidence>
<keyword evidence="4" id="KW-0547">Nucleotide-binding</keyword>
<dbReference type="Pfam" id="PF00772">
    <property type="entry name" value="DnaB"/>
    <property type="match status" value="1"/>
</dbReference>